<feature type="domain" description="Carboxylesterase type B" evidence="3">
    <location>
        <begin position="103"/>
        <end position="212"/>
    </location>
</feature>
<sequence>MGPPHRRPPIPPPPISSSVVDGDLLPVPPIEAIAGGAAADVDVLVGTNSDEYRFFLVPSGMVDPIGEPELRTVAAGYGLDPDEAVAAYRAEGPDASPGDLPAALTTDWFYRLPAIRLAEARTGHTGATYVYEFAWQPPTFDGRLGACHAAEIPFVFGNLHDPALTPLLGDRLPRQVADAMHHARVSFATDGDPGWPAYDTRHRTTMRFDTVSAVRTDPRPRLRSLWDGHRQAPFTTARGRRSLRWWPAASRWRSPGNRSAPSPAGPRGRPGSSRPMGRP</sequence>
<accession>A0A499VHF7</accession>
<dbReference type="AlphaFoldDB" id="A0A499VHF7"/>
<evidence type="ECO:0000313" key="4">
    <source>
        <dbReference type="EMBL" id="BBJ45597.1"/>
    </source>
</evidence>
<dbReference type="InterPro" id="IPR029058">
    <property type="entry name" value="AB_hydrolase_fold"/>
</dbReference>
<evidence type="ECO:0000313" key="5">
    <source>
        <dbReference type="Proteomes" id="UP000463951"/>
    </source>
</evidence>
<name>A0A499VHF7_9ACTN</name>
<gene>
    <name evidence="4" type="ORF">SSPO_083150</name>
</gene>
<organism evidence="4 5">
    <name type="scientific">Streptomyces antimycoticus</name>
    <dbReference type="NCBI Taxonomy" id="68175"/>
    <lineage>
        <taxon>Bacteria</taxon>
        <taxon>Bacillati</taxon>
        <taxon>Actinomycetota</taxon>
        <taxon>Actinomycetes</taxon>
        <taxon>Kitasatosporales</taxon>
        <taxon>Streptomycetaceae</taxon>
        <taxon>Streptomyces</taxon>
        <taxon>Streptomyces violaceusniger group</taxon>
    </lineage>
</organism>
<dbReference type="EMBL" id="AP019620">
    <property type="protein sequence ID" value="BBJ45597.1"/>
    <property type="molecule type" value="Genomic_DNA"/>
</dbReference>
<dbReference type="InterPro" id="IPR002018">
    <property type="entry name" value="CarbesteraseB"/>
</dbReference>
<reference evidence="4 5" key="1">
    <citation type="journal article" date="2020" name="Int. J. Syst. Evol. Microbiol.">
        <title>Reclassification of Streptomyces castelarensis and Streptomyces sporoclivatus as later heterotypic synonyms of Streptomyces antimycoticus.</title>
        <authorList>
            <person name="Komaki H."/>
            <person name="Tamura T."/>
        </authorList>
    </citation>
    <scope>NUCLEOTIDE SEQUENCE [LARGE SCALE GENOMIC DNA]</scope>
    <source>
        <strain evidence="4 5">NBRC 100767</strain>
    </source>
</reference>
<evidence type="ECO:0000259" key="3">
    <source>
        <dbReference type="Pfam" id="PF00135"/>
    </source>
</evidence>
<evidence type="ECO:0000256" key="1">
    <source>
        <dbReference type="ARBA" id="ARBA00022801"/>
    </source>
</evidence>
<dbReference type="GO" id="GO:0052689">
    <property type="term" value="F:carboxylic ester hydrolase activity"/>
    <property type="evidence" value="ECO:0007669"/>
    <property type="project" value="TreeGrafter"/>
</dbReference>
<protein>
    <recommendedName>
        <fullName evidence="3">Carboxylesterase type B domain-containing protein</fullName>
    </recommendedName>
</protein>
<dbReference type="SUPFAM" id="SSF53474">
    <property type="entry name" value="alpha/beta-Hydrolases"/>
    <property type="match status" value="1"/>
</dbReference>
<feature type="compositionally biased region" description="Low complexity" evidence="2">
    <location>
        <begin position="258"/>
        <end position="279"/>
    </location>
</feature>
<dbReference type="Proteomes" id="UP000463951">
    <property type="component" value="Chromosome"/>
</dbReference>
<evidence type="ECO:0000256" key="2">
    <source>
        <dbReference type="SAM" id="MobiDB-lite"/>
    </source>
</evidence>
<keyword evidence="1" id="KW-0378">Hydrolase</keyword>
<feature type="region of interest" description="Disordered" evidence="2">
    <location>
        <begin position="246"/>
        <end position="279"/>
    </location>
</feature>
<proteinExistence type="predicted"/>
<dbReference type="InterPro" id="IPR050654">
    <property type="entry name" value="AChE-related_enzymes"/>
</dbReference>
<dbReference type="Pfam" id="PF00135">
    <property type="entry name" value="COesterase"/>
    <property type="match status" value="1"/>
</dbReference>
<dbReference type="Gene3D" id="3.40.50.1820">
    <property type="entry name" value="alpha/beta hydrolase"/>
    <property type="match status" value="1"/>
</dbReference>
<dbReference type="PANTHER" id="PTHR43918:SF4">
    <property type="entry name" value="CARBOXYLIC ESTER HYDROLASE"/>
    <property type="match status" value="1"/>
</dbReference>
<dbReference type="PANTHER" id="PTHR43918">
    <property type="entry name" value="ACETYLCHOLINESTERASE"/>
    <property type="match status" value="1"/>
</dbReference>